<organism evidence="2">
    <name type="scientific">Caenorhabditis remanei</name>
    <name type="common">Caenorhabditis vulgaris</name>
    <dbReference type="NCBI Taxonomy" id="31234"/>
    <lineage>
        <taxon>Eukaryota</taxon>
        <taxon>Metazoa</taxon>
        <taxon>Ecdysozoa</taxon>
        <taxon>Nematoda</taxon>
        <taxon>Chromadorea</taxon>
        <taxon>Rhabditida</taxon>
        <taxon>Rhabditina</taxon>
        <taxon>Rhabditomorpha</taxon>
        <taxon>Rhabditoidea</taxon>
        <taxon>Rhabditidae</taxon>
        <taxon>Peloderinae</taxon>
        <taxon>Caenorhabditis</taxon>
    </lineage>
</organism>
<accession>E3M047</accession>
<keyword evidence="2" id="KW-1185">Reference proteome</keyword>
<dbReference type="InParanoid" id="E3M047"/>
<dbReference type="EMBL" id="DS268420">
    <property type="protein sequence ID" value="EFO87939.1"/>
    <property type="molecule type" value="Genomic_DNA"/>
</dbReference>
<gene>
    <name evidence="1" type="ORF">CRE_05793</name>
</gene>
<evidence type="ECO:0000313" key="2">
    <source>
        <dbReference type="Proteomes" id="UP000008281"/>
    </source>
</evidence>
<dbReference type="HOGENOM" id="CLU_2814859_0_0_1"/>
<reference evidence="1" key="1">
    <citation type="submission" date="2007-07" db="EMBL/GenBank/DDBJ databases">
        <title>PCAP assembly of the Caenorhabditis remanei genome.</title>
        <authorList>
            <consortium name="The Caenorhabditis remanei Sequencing Consortium"/>
            <person name="Wilson R.K."/>
        </authorList>
    </citation>
    <scope>NUCLEOTIDE SEQUENCE [LARGE SCALE GENOMIC DNA]</scope>
    <source>
        <strain evidence="1">PB4641</strain>
    </source>
</reference>
<dbReference type="Proteomes" id="UP000008281">
    <property type="component" value="Unassembled WGS sequence"/>
</dbReference>
<evidence type="ECO:0000313" key="1">
    <source>
        <dbReference type="EMBL" id="EFO87939.1"/>
    </source>
</evidence>
<sequence length="67" mass="8290">MSDNVAEHYRSCVRDGILRKYFRRFNEQSSTKKDSLYWKSKHRLHNFTLGTRNERKQVKWSQKPRIF</sequence>
<protein>
    <submittedName>
        <fullName evidence="1">Uncharacterized protein</fullName>
    </submittedName>
</protein>
<proteinExistence type="predicted"/>
<name>E3M047_CAERE</name>
<dbReference type="AlphaFoldDB" id="E3M047"/>